<dbReference type="Pfam" id="PF00672">
    <property type="entry name" value="HAMP"/>
    <property type="match status" value="1"/>
</dbReference>
<proteinExistence type="predicted"/>
<evidence type="ECO:0000256" key="3">
    <source>
        <dbReference type="ARBA" id="ARBA00012438"/>
    </source>
</evidence>
<dbReference type="Proteomes" id="UP000235916">
    <property type="component" value="Unassembled WGS sequence"/>
</dbReference>
<dbReference type="Pfam" id="PF02518">
    <property type="entry name" value="HATPase_c"/>
    <property type="match status" value="1"/>
</dbReference>
<dbReference type="EMBL" id="POSP01000001">
    <property type="protein sequence ID" value="PND40227.1"/>
    <property type="molecule type" value="Genomic_DNA"/>
</dbReference>
<dbReference type="PROSITE" id="PS50109">
    <property type="entry name" value="HIS_KIN"/>
    <property type="match status" value="1"/>
</dbReference>
<evidence type="ECO:0000259" key="13">
    <source>
        <dbReference type="PROSITE" id="PS50885"/>
    </source>
</evidence>
<dbReference type="Gene3D" id="3.30.565.10">
    <property type="entry name" value="Histidine kinase-like ATPase, C-terminal domain"/>
    <property type="match status" value="1"/>
</dbReference>
<feature type="domain" description="Histidine kinase" evidence="12">
    <location>
        <begin position="226"/>
        <end position="439"/>
    </location>
</feature>
<evidence type="ECO:0000256" key="6">
    <source>
        <dbReference type="ARBA" id="ARBA00022692"/>
    </source>
</evidence>
<dbReference type="PANTHER" id="PTHR45436:SF16">
    <property type="entry name" value="HISTIDINE KINASE"/>
    <property type="match status" value="1"/>
</dbReference>
<dbReference type="OrthoDB" id="9121563at2"/>
<keyword evidence="4" id="KW-0597">Phosphoprotein</keyword>
<feature type="transmembrane region" description="Helical" evidence="11">
    <location>
        <begin position="20"/>
        <end position="44"/>
    </location>
</feature>
<dbReference type="InterPro" id="IPR036097">
    <property type="entry name" value="HisK_dim/P_sf"/>
</dbReference>
<dbReference type="RefSeq" id="WP_102766361.1">
    <property type="nucleotide sequence ID" value="NZ_POSP01000001.1"/>
</dbReference>
<dbReference type="SMART" id="SM00387">
    <property type="entry name" value="HATPase_c"/>
    <property type="match status" value="1"/>
</dbReference>
<evidence type="ECO:0000256" key="9">
    <source>
        <dbReference type="ARBA" id="ARBA00023012"/>
    </source>
</evidence>
<accession>A0A2N8L3F3</accession>
<protein>
    <recommendedName>
        <fullName evidence="3">histidine kinase</fullName>
        <ecNumber evidence="3">2.7.13.3</ecNumber>
    </recommendedName>
</protein>
<evidence type="ECO:0000256" key="4">
    <source>
        <dbReference type="ARBA" id="ARBA00022553"/>
    </source>
</evidence>
<dbReference type="CDD" id="cd00082">
    <property type="entry name" value="HisKA"/>
    <property type="match status" value="1"/>
</dbReference>
<reference evidence="14 15" key="1">
    <citation type="submission" date="2018-01" db="EMBL/GenBank/DDBJ databases">
        <title>Draft genome sequence of Paucibacter aquatile CR182 isolated from freshwater of the Nakdong River.</title>
        <authorList>
            <person name="Choi A."/>
            <person name="Chung E.J."/>
        </authorList>
    </citation>
    <scope>NUCLEOTIDE SEQUENCE [LARGE SCALE GENOMIC DNA]</scope>
    <source>
        <strain evidence="14 15">CR182</strain>
    </source>
</reference>
<name>A0A2N8L3F3_9BURK</name>
<evidence type="ECO:0000313" key="14">
    <source>
        <dbReference type="EMBL" id="PND40227.1"/>
    </source>
</evidence>
<evidence type="ECO:0000256" key="1">
    <source>
        <dbReference type="ARBA" id="ARBA00000085"/>
    </source>
</evidence>
<evidence type="ECO:0000256" key="5">
    <source>
        <dbReference type="ARBA" id="ARBA00022679"/>
    </source>
</evidence>
<dbReference type="GO" id="GO:0000155">
    <property type="term" value="F:phosphorelay sensor kinase activity"/>
    <property type="evidence" value="ECO:0007669"/>
    <property type="project" value="InterPro"/>
</dbReference>
<gene>
    <name evidence="14" type="ORF">C1O66_02255</name>
</gene>
<dbReference type="SMART" id="SM00388">
    <property type="entry name" value="HisKA"/>
    <property type="match status" value="1"/>
</dbReference>
<dbReference type="InterPro" id="IPR003594">
    <property type="entry name" value="HATPase_dom"/>
</dbReference>
<dbReference type="EC" id="2.7.13.3" evidence="3"/>
<dbReference type="SUPFAM" id="SSF47384">
    <property type="entry name" value="Homodimeric domain of signal transducing histidine kinase"/>
    <property type="match status" value="1"/>
</dbReference>
<evidence type="ECO:0000259" key="12">
    <source>
        <dbReference type="PROSITE" id="PS50109"/>
    </source>
</evidence>
<comment type="catalytic activity">
    <reaction evidence="1">
        <text>ATP + protein L-histidine = ADP + protein N-phospho-L-histidine.</text>
        <dbReference type="EC" id="2.7.13.3"/>
    </reaction>
</comment>
<organism evidence="14 15">
    <name type="scientific">Kinneretia aquatilis</name>
    <dbReference type="NCBI Taxonomy" id="2070761"/>
    <lineage>
        <taxon>Bacteria</taxon>
        <taxon>Pseudomonadati</taxon>
        <taxon>Pseudomonadota</taxon>
        <taxon>Betaproteobacteria</taxon>
        <taxon>Burkholderiales</taxon>
        <taxon>Sphaerotilaceae</taxon>
        <taxon>Roseateles</taxon>
    </lineage>
</organism>
<comment type="subcellular location">
    <subcellularLocation>
        <location evidence="2">Membrane</location>
    </subcellularLocation>
</comment>
<keyword evidence="5" id="KW-0808">Transferase</keyword>
<evidence type="ECO:0000256" key="2">
    <source>
        <dbReference type="ARBA" id="ARBA00004370"/>
    </source>
</evidence>
<dbReference type="InterPro" id="IPR003661">
    <property type="entry name" value="HisK_dim/P_dom"/>
</dbReference>
<keyword evidence="11" id="KW-0472">Membrane</keyword>
<keyword evidence="8 11" id="KW-1133">Transmembrane helix</keyword>
<keyword evidence="7" id="KW-0418">Kinase</keyword>
<dbReference type="InterPro" id="IPR036890">
    <property type="entry name" value="HATPase_C_sf"/>
</dbReference>
<feature type="region of interest" description="Disordered" evidence="10">
    <location>
        <begin position="430"/>
        <end position="453"/>
    </location>
</feature>
<dbReference type="InterPro" id="IPR005467">
    <property type="entry name" value="His_kinase_dom"/>
</dbReference>
<dbReference type="Gene3D" id="1.10.287.130">
    <property type="match status" value="1"/>
</dbReference>
<sequence>MSLSLHTSGYRARLRQRLMLAFTGYTVLVSALFGLFAMAFVYTVEDQFFDSALRQEAQAQDISLRAGQGWREPAQDFIRLYRPGQALPEDLARARLREPRSRELSGEQGRHYHLWPLPEQGALLVAEVSGQLIVRPMRRQLLVWLGAWGGGLALLALGLGWWLARRTSAPLARLAQTVAQSQPEQLPTDLAARYGDDEVGLLAAHLAQLNQRTREFIAREQAFSRDASHELRTPLAVLSLACERLAGQGLPPAQSATLNSMRAALWQLQQTVELLLALSREASPSLSPSPILGQAEPQALLPQIEQLVLAHAPLLDQQGIDLELEVPATLTRPWPPALTQLLLTNLLGNALAHRQTPQIRISADAQRLSIANASAAPPEALLGTDAAGRQPGLKGEGSAGLGLGLPIVRRLAERHGLRLELQHASGWTTVSLMGAPSEPSALDTGTRTEHTMS</sequence>
<evidence type="ECO:0000313" key="15">
    <source>
        <dbReference type="Proteomes" id="UP000235916"/>
    </source>
</evidence>
<keyword evidence="15" id="KW-1185">Reference proteome</keyword>
<dbReference type="InterPro" id="IPR003660">
    <property type="entry name" value="HAMP_dom"/>
</dbReference>
<dbReference type="SUPFAM" id="SSF55874">
    <property type="entry name" value="ATPase domain of HSP90 chaperone/DNA topoisomerase II/histidine kinase"/>
    <property type="match status" value="1"/>
</dbReference>
<keyword evidence="6 11" id="KW-0812">Transmembrane</keyword>
<comment type="caution">
    <text evidence="14">The sequence shown here is derived from an EMBL/GenBank/DDBJ whole genome shotgun (WGS) entry which is preliminary data.</text>
</comment>
<feature type="transmembrane region" description="Helical" evidence="11">
    <location>
        <begin position="141"/>
        <end position="164"/>
    </location>
</feature>
<feature type="domain" description="HAMP" evidence="13">
    <location>
        <begin position="165"/>
        <end position="218"/>
    </location>
</feature>
<evidence type="ECO:0000256" key="8">
    <source>
        <dbReference type="ARBA" id="ARBA00022989"/>
    </source>
</evidence>
<dbReference type="InterPro" id="IPR050428">
    <property type="entry name" value="TCS_sensor_his_kinase"/>
</dbReference>
<evidence type="ECO:0000256" key="10">
    <source>
        <dbReference type="SAM" id="MobiDB-lite"/>
    </source>
</evidence>
<dbReference type="PANTHER" id="PTHR45436">
    <property type="entry name" value="SENSOR HISTIDINE KINASE YKOH"/>
    <property type="match status" value="1"/>
</dbReference>
<dbReference type="PROSITE" id="PS50885">
    <property type="entry name" value="HAMP"/>
    <property type="match status" value="1"/>
</dbReference>
<evidence type="ECO:0000256" key="11">
    <source>
        <dbReference type="SAM" id="Phobius"/>
    </source>
</evidence>
<dbReference type="Pfam" id="PF00512">
    <property type="entry name" value="HisKA"/>
    <property type="match status" value="1"/>
</dbReference>
<dbReference type="GO" id="GO:0005886">
    <property type="term" value="C:plasma membrane"/>
    <property type="evidence" value="ECO:0007669"/>
    <property type="project" value="TreeGrafter"/>
</dbReference>
<evidence type="ECO:0000256" key="7">
    <source>
        <dbReference type="ARBA" id="ARBA00022777"/>
    </source>
</evidence>
<dbReference type="AlphaFoldDB" id="A0A2N8L3F3"/>
<keyword evidence="9" id="KW-0902">Two-component regulatory system</keyword>
<dbReference type="Gene3D" id="6.10.340.10">
    <property type="match status" value="1"/>
</dbReference>